<keyword evidence="4" id="KW-1185">Reference proteome</keyword>
<accession>A0A229P433</accession>
<dbReference type="Gene3D" id="2.40.10.220">
    <property type="entry name" value="predicted glycosyltransferase like domains"/>
    <property type="match status" value="1"/>
</dbReference>
<comment type="caution">
    <text evidence="3">The sequence shown here is derived from an EMBL/GenBank/DDBJ whole genome shotgun (WGS) entry which is preliminary data.</text>
</comment>
<organism evidence="3 4">
    <name type="scientific">Paenibacillus herberti</name>
    <dbReference type="NCBI Taxonomy" id="1619309"/>
    <lineage>
        <taxon>Bacteria</taxon>
        <taxon>Bacillati</taxon>
        <taxon>Bacillota</taxon>
        <taxon>Bacilli</taxon>
        <taxon>Bacillales</taxon>
        <taxon>Paenibacillaceae</taxon>
        <taxon>Paenibacillus</taxon>
    </lineage>
</organism>
<dbReference type="InterPro" id="IPR009875">
    <property type="entry name" value="PilZ_domain"/>
</dbReference>
<dbReference type="GO" id="GO:0035438">
    <property type="term" value="F:cyclic-di-GMP binding"/>
    <property type="evidence" value="ECO:0007669"/>
    <property type="project" value="InterPro"/>
</dbReference>
<dbReference type="OrthoDB" id="1951449at2"/>
<dbReference type="AlphaFoldDB" id="A0A229P433"/>
<evidence type="ECO:0000313" key="4">
    <source>
        <dbReference type="Proteomes" id="UP000215145"/>
    </source>
</evidence>
<dbReference type="GO" id="GO:0016740">
    <property type="term" value="F:transferase activity"/>
    <property type="evidence" value="ECO:0007669"/>
    <property type="project" value="UniProtKB-KW"/>
</dbReference>
<proteinExistence type="predicted"/>
<reference evidence="3 4" key="1">
    <citation type="submission" date="2017-07" db="EMBL/GenBank/DDBJ databases">
        <title>Paenibacillus herberti R33 genome sequencing and assembly.</title>
        <authorList>
            <person name="Su W."/>
        </authorList>
    </citation>
    <scope>NUCLEOTIDE SEQUENCE [LARGE SCALE GENOMIC DNA]</scope>
    <source>
        <strain evidence="3 4">R33</strain>
    </source>
</reference>
<name>A0A229P433_9BACL</name>
<evidence type="ECO:0000259" key="1">
    <source>
        <dbReference type="Pfam" id="PF07238"/>
    </source>
</evidence>
<protein>
    <submittedName>
        <fullName evidence="3">Glycosyl transferase</fullName>
    </submittedName>
</protein>
<dbReference type="Pfam" id="PF07238">
    <property type="entry name" value="PilZ"/>
    <property type="match status" value="1"/>
</dbReference>
<evidence type="ECO:0000259" key="2">
    <source>
        <dbReference type="Pfam" id="PF12945"/>
    </source>
</evidence>
<evidence type="ECO:0000313" key="3">
    <source>
        <dbReference type="EMBL" id="OXM16675.1"/>
    </source>
</evidence>
<gene>
    <name evidence="3" type="ORF">CGZ75_08450</name>
</gene>
<dbReference type="InterPro" id="IPR009926">
    <property type="entry name" value="T3SS_YcgR_PilZN"/>
</dbReference>
<feature type="domain" description="PilZ" evidence="1">
    <location>
        <begin position="121"/>
        <end position="228"/>
    </location>
</feature>
<dbReference type="Proteomes" id="UP000215145">
    <property type="component" value="Unassembled WGS sequence"/>
</dbReference>
<dbReference type="Pfam" id="PF12945">
    <property type="entry name" value="PilZNR"/>
    <property type="match status" value="1"/>
</dbReference>
<keyword evidence="3" id="KW-0808">Transferase</keyword>
<dbReference type="EMBL" id="NMUQ01000001">
    <property type="protein sequence ID" value="OXM16675.1"/>
    <property type="molecule type" value="Genomic_DNA"/>
</dbReference>
<feature type="domain" description="Type III secretion system flagellar brake protein YcgR PilZN" evidence="2">
    <location>
        <begin position="24"/>
        <end position="110"/>
    </location>
</feature>
<sequence length="235" mass="26601">MAPLNPTCYNHGITGGGLFLLPRINDTLYIQVASSDDEEAQVVYKSRVADEDENSLFLEIPIHEPSGKLKKLYLGDELSIHLISKEGVKHYFNSHVIGHRDDIVRLVRIRKVDPGSMTRIQRRSFLRVPAELELAISLRGQQRFIGMTDDVGGGGISFLCEGSRPVEAGKELDCWLLVPFKNGVVEHAFFKGEVIRVKVLESGRKQAMIKFTTISEADRQKIIRCCFEKQLEYRK</sequence>